<dbReference type="Pfam" id="PF00096">
    <property type="entry name" value="zf-C2H2"/>
    <property type="match status" value="7"/>
</dbReference>
<dbReference type="KEGG" id="ccin:107265800"/>
<dbReference type="PANTHER" id="PTHR24388">
    <property type="entry name" value="ZINC FINGER PROTEIN"/>
    <property type="match status" value="1"/>
</dbReference>
<dbReference type="GO" id="GO:0000981">
    <property type="term" value="F:DNA-binding transcription factor activity, RNA polymerase II-specific"/>
    <property type="evidence" value="ECO:0007669"/>
    <property type="project" value="TreeGrafter"/>
</dbReference>
<dbReference type="FunFam" id="3.30.160.60:FF:001289">
    <property type="entry name" value="Zinc finger protein 574"/>
    <property type="match status" value="1"/>
</dbReference>
<dbReference type="InterPro" id="IPR050527">
    <property type="entry name" value="Snail/Krueppel_Znf"/>
</dbReference>
<evidence type="ECO:0000256" key="11">
    <source>
        <dbReference type="PROSITE-ProRule" id="PRU01263"/>
    </source>
</evidence>
<keyword evidence="15" id="KW-1185">Reference proteome</keyword>
<dbReference type="PROSITE" id="PS00028">
    <property type="entry name" value="ZINC_FINGER_C2H2_1"/>
    <property type="match status" value="8"/>
</dbReference>
<evidence type="ECO:0000313" key="16">
    <source>
        <dbReference type="RefSeq" id="XP_015591109.1"/>
    </source>
</evidence>
<dbReference type="InterPro" id="IPR013087">
    <property type="entry name" value="Znf_C2H2_type"/>
</dbReference>
<comment type="subcellular location">
    <subcellularLocation>
        <location evidence="1">Nucleus</location>
    </subcellularLocation>
</comment>
<protein>
    <submittedName>
        <fullName evidence="16 17">Zinc finger protein 2 isoform X1</fullName>
    </submittedName>
</protein>
<feature type="domain" description="ZAD" evidence="14">
    <location>
        <begin position="84"/>
        <end position="159"/>
    </location>
</feature>
<comment type="similarity">
    <text evidence="9">Belongs to the snail C2H2-type zinc-finger protein family.</text>
</comment>
<feature type="domain" description="C2H2-type" evidence="13">
    <location>
        <begin position="503"/>
        <end position="530"/>
    </location>
</feature>
<keyword evidence="7" id="KW-0804">Transcription</keyword>
<keyword evidence="3" id="KW-0677">Repeat</keyword>
<sequence>MSGVPQEYEMEVGTSVELEACEDESILIQTVKNIVQENEENEEAPEEYFVVTNIQNDQNGQIEVTNTKVIDTISHPEENSNWMDMCRVCANLNDHLIPIFEGEGAEHELCNKIHKYLPIHVSETDNLPLQLCYHCAATLLAWHELAEGCLDAERRLLQMQEEFQHKQQPHDEQQNHMKGDLNEETIVNDTERFGAPRKKSFAAYRSAQTALLSRNSPAQLNRKCADPGEQEVTDPLAQTGESDEVKVEVLTYDESSLNSVDGSTDSEYQPESRGTHIQRRNPTRTIARNSVISNEHVSKEAKTMHPCEKCDRVFKREFHYKRHVANCHEKFVTRSDSEDYTESINAESSQKTKLVEIEEPNVTEEESETDDKSVDWEACTKSRRRRLQSYPCMHCDYTAKKKKLLELHNMEYHPELSIKKQSKKPRNIDKETVKRARMEVNGRVYYHCNECGKNLYSPYTFSWHMRIHTGERPFTCHLCGKQFRVNQGLARHLRETHAGIKKFPCDICGRMFSTKRNAEDHRRIHTGERPYVCNICGKAFKQKASLFVHNRTHTDFFPFKCSYCDQGFRTRPPLMVHITKHTGEKPHACDICGRRFRIKYELKRHRLIHFDEKPWQCTDCGLSFRQKRYLVNHKKLNHNTIPSLPTHE</sequence>
<feature type="domain" description="C2H2-type" evidence="13">
    <location>
        <begin position="446"/>
        <end position="473"/>
    </location>
</feature>
<evidence type="ECO:0000256" key="9">
    <source>
        <dbReference type="ARBA" id="ARBA00037948"/>
    </source>
</evidence>
<evidence type="ECO:0000256" key="1">
    <source>
        <dbReference type="ARBA" id="ARBA00004123"/>
    </source>
</evidence>
<evidence type="ECO:0000256" key="12">
    <source>
        <dbReference type="SAM" id="MobiDB-lite"/>
    </source>
</evidence>
<feature type="domain" description="C2H2-type" evidence="13">
    <location>
        <begin position="474"/>
        <end position="502"/>
    </location>
</feature>
<keyword evidence="4 10" id="KW-0863">Zinc-finger</keyword>
<evidence type="ECO:0000256" key="10">
    <source>
        <dbReference type="PROSITE-ProRule" id="PRU00042"/>
    </source>
</evidence>
<reference evidence="16 17" key="1">
    <citation type="submission" date="2025-04" db="UniProtKB">
        <authorList>
            <consortium name="RefSeq"/>
        </authorList>
    </citation>
    <scope>IDENTIFICATION</scope>
</reference>
<evidence type="ECO:0000256" key="6">
    <source>
        <dbReference type="ARBA" id="ARBA00023015"/>
    </source>
</evidence>
<dbReference type="GO" id="GO:0048598">
    <property type="term" value="P:embryonic morphogenesis"/>
    <property type="evidence" value="ECO:0007669"/>
    <property type="project" value="UniProtKB-ARBA"/>
</dbReference>
<accession>A0AAJ7BPG1</accession>
<feature type="binding site" evidence="11">
    <location>
        <position position="135"/>
    </location>
    <ligand>
        <name>Zn(2+)</name>
        <dbReference type="ChEBI" id="CHEBI:29105"/>
    </ligand>
</feature>
<dbReference type="GO" id="GO:0008270">
    <property type="term" value="F:zinc ion binding"/>
    <property type="evidence" value="ECO:0007669"/>
    <property type="project" value="UniProtKB-UniRule"/>
</dbReference>
<evidence type="ECO:0000313" key="15">
    <source>
        <dbReference type="Proteomes" id="UP000694920"/>
    </source>
</evidence>
<keyword evidence="8" id="KW-0539">Nucleus</keyword>
<evidence type="ECO:0000256" key="8">
    <source>
        <dbReference type="ARBA" id="ARBA00023242"/>
    </source>
</evidence>
<dbReference type="InterPro" id="IPR012934">
    <property type="entry name" value="Znf_AD"/>
</dbReference>
<dbReference type="Gene3D" id="3.40.1800.20">
    <property type="match status" value="1"/>
</dbReference>
<feature type="domain" description="C2H2-type" evidence="13">
    <location>
        <begin position="531"/>
        <end position="558"/>
    </location>
</feature>
<proteinExistence type="inferred from homology"/>
<dbReference type="Proteomes" id="UP000694920">
    <property type="component" value="Unplaced"/>
</dbReference>
<feature type="binding site" evidence="11">
    <location>
        <position position="132"/>
    </location>
    <ligand>
        <name>Zn(2+)</name>
        <dbReference type="ChEBI" id="CHEBI:29105"/>
    </ligand>
</feature>
<dbReference type="PANTHER" id="PTHR24388:SF104">
    <property type="entry name" value="AT-RICH BINDING PROTEIN-RELATED"/>
    <property type="match status" value="1"/>
</dbReference>
<gene>
    <name evidence="16 17" type="primary">LOC107265800</name>
</gene>
<dbReference type="FunFam" id="3.30.160.60:FF:000100">
    <property type="entry name" value="Zinc finger 45-like"/>
    <property type="match status" value="1"/>
</dbReference>
<evidence type="ECO:0000256" key="2">
    <source>
        <dbReference type="ARBA" id="ARBA00022723"/>
    </source>
</evidence>
<keyword evidence="6" id="KW-0805">Transcription regulation</keyword>
<keyword evidence="2 11" id="KW-0479">Metal-binding</keyword>
<feature type="compositionally biased region" description="Polar residues" evidence="12">
    <location>
        <begin position="256"/>
        <end position="269"/>
    </location>
</feature>
<dbReference type="Gene3D" id="3.30.160.60">
    <property type="entry name" value="Classic Zinc Finger"/>
    <property type="match status" value="7"/>
</dbReference>
<evidence type="ECO:0000259" key="14">
    <source>
        <dbReference type="PROSITE" id="PS51915"/>
    </source>
</evidence>
<dbReference type="FunFam" id="3.30.160.60:FF:000446">
    <property type="entry name" value="Zinc finger protein"/>
    <property type="match status" value="1"/>
</dbReference>
<dbReference type="InterPro" id="IPR036236">
    <property type="entry name" value="Znf_C2H2_sf"/>
</dbReference>
<dbReference type="FunFam" id="3.30.160.60:FF:000624">
    <property type="entry name" value="zinc finger protein 697"/>
    <property type="match status" value="1"/>
</dbReference>
<dbReference type="SMART" id="SM00355">
    <property type="entry name" value="ZnF_C2H2"/>
    <property type="match status" value="9"/>
</dbReference>
<dbReference type="PROSITE" id="PS51915">
    <property type="entry name" value="ZAD"/>
    <property type="match status" value="1"/>
</dbReference>
<dbReference type="GO" id="GO:0000978">
    <property type="term" value="F:RNA polymerase II cis-regulatory region sequence-specific DNA binding"/>
    <property type="evidence" value="ECO:0007669"/>
    <property type="project" value="TreeGrafter"/>
</dbReference>
<feature type="domain" description="C2H2-type" evidence="13">
    <location>
        <begin position="615"/>
        <end position="638"/>
    </location>
</feature>
<dbReference type="RefSeq" id="XP_015591109.1">
    <property type="nucleotide sequence ID" value="XM_015735623.2"/>
</dbReference>
<dbReference type="Pfam" id="PF07776">
    <property type="entry name" value="zf-AD"/>
    <property type="match status" value="1"/>
</dbReference>
<dbReference type="SMART" id="SM00868">
    <property type="entry name" value="zf-AD"/>
    <property type="match status" value="1"/>
</dbReference>
<evidence type="ECO:0000256" key="4">
    <source>
        <dbReference type="ARBA" id="ARBA00022771"/>
    </source>
</evidence>
<feature type="domain" description="C2H2-type" evidence="13">
    <location>
        <begin position="587"/>
        <end position="614"/>
    </location>
</feature>
<dbReference type="PROSITE" id="PS50157">
    <property type="entry name" value="ZINC_FINGER_C2H2_2"/>
    <property type="match status" value="7"/>
</dbReference>
<evidence type="ECO:0000256" key="3">
    <source>
        <dbReference type="ARBA" id="ARBA00022737"/>
    </source>
</evidence>
<evidence type="ECO:0000256" key="7">
    <source>
        <dbReference type="ARBA" id="ARBA00023163"/>
    </source>
</evidence>
<evidence type="ECO:0000259" key="13">
    <source>
        <dbReference type="PROSITE" id="PS50157"/>
    </source>
</evidence>
<organism evidence="15 16">
    <name type="scientific">Cephus cinctus</name>
    <name type="common">Wheat stem sawfly</name>
    <dbReference type="NCBI Taxonomy" id="211228"/>
    <lineage>
        <taxon>Eukaryota</taxon>
        <taxon>Metazoa</taxon>
        <taxon>Ecdysozoa</taxon>
        <taxon>Arthropoda</taxon>
        <taxon>Hexapoda</taxon>
        <taxon>Insecta</taxon>
        <taxon>Pterygota</taxon>
        <taxon>Neoptera</taxon>
        <taxon>Endopterygota</taxon>
        <taxon>Hymenoptera</taxon>
        <taxon>Cephoidea</taxon>
        <taxon>Cephidae</taxon>
        <taxon>Cephus</taxon>
    </lineage>
</organism>
<dbReference type="GeneID" id="107265800"/>
<name>A0AAJ7BPG1_CEPCN</name>
<dbReference type="RefSeq" id="XP_015591110.1">
    <property type="nucleotide sequence ID" value="XM_015735624.2"/>
</dbReference>
<dbReference type="GO" id="GO:0005634">
    <property type="term" value="C:nucleus"/>
    <property type="evidence" value="ECO:0007669"/>
    <property type="project" value="UniProtKB-SubCell"/>
</dbReference>
<feature type="binding site" evidence="11">
    <location>
        <position position="86"/>
    </location>
    <ligand>
        <name>Zn(2+)</name>
        <dbReference type="ChEBI" id="CHEBI:29105"/>
    </ligand>
</feature>
<evidence type="ECO:0000256" key="5">
    <source>
        <dbReference type="ARBA" id="ARBA00022833"/>
    </source>
</evidence>
<dbReference type="SUPFAM" id="SSF57716">
    <property type="entry name" value="Glucocorticoid receptor-like (DNA-binding domain)"/>
    <property type="match status" value="1"/>
</dbReference>
<dbReference type="FunFam" id="3.30.160.60:FF:000029">
    <property type="entry name" value="GLI family zinc finger 4"/>
    <property type="match status" value="1"/>
</dbReference>
<feature type="domain" description="C2H2-type" evidence="13">
    <location>
        <begin position="559"/>
        <end position="586"/>
    </location>
</feature>
<feature type="region of interest" description="Disordered" evidence="12">
    <location>
        <begin position="219"/>
        <end position="242"/>
    </location>
</feature>
<keyword evidence="5 11" id="KW-0862">Zinc</keyword>
<feature type="region of interest" description="Disordered" evidence="12">
    <location>
        <begin position="256"/>
        <end position="284"/>
    </location>
</feature>
<dbReference type="AlphaFoldDB" id="A0AAJ7BPG1"/>
<feature type="binding site" evidence="11">
    <location>
        <position position="89"/>
    </location>
    <ligand>
        <name>Zn(2+)</name>
        <dbReference type="ChEBI" id="CHEBI:29105"/>
    </ligand>
</feature>
<evidence type="ECO:0000313" key="17">
    <source>
        <dbReference type="RefSeq" id="XP_015591110.1"/>
    </source>
</evidence>
<dbReference type="SUPFAM" id="SSF57667">
    <property type="entry name" value="beta-beta-alpha zinc fingers"/>
    <property type="match status" value="4"/>
</dbReference>